<feature type="chain" id="PRO_5038404794" description="Repeat domain-containing protein" evidence="1">
    <location>
        <begin position="22"/>
        <end position="303"/>
    </location>
</feature>
<dbReference type="EMBL" id="FQZP01000030">
    <property type="protein sequence ID" value="SHJ18847.1"/>
    <property type="molecule type" value="Genomic_DNA"/>
</dbReference>
<sequence>MKKCMAFVLVFGLFIASGCSSSEPSKEVAQPSEQKLILNLNESSWETMPEGVESPDEAIEHLEFYDQFERYNEYAFFGEFIISEEWIDEEPYYQLLNEEKDVRILVDKTRENAVIYHNGKSMEYRMMLVLGGTPASTAFDVLDVTNDGKDELIITHGAGGTGVWESTCDVFDLETFREYALDESKILKELGSRITVEPVEIVKSNYLKCKVKDFKGNVHFGYTGLSGDDNDISQYFYDPESFTGHYSFEVDLERQCLVVSGGIPILPMHASYLGDLRSPLEFDPATGGFKLSDELIVELVQLE</sequence>
<name>A0A1M6H9F4_9FIRM</name>
<keyword evidence="1" id="KW-0732">Signal</keyword>
<dbReference type="RefSeq" id="WP_149678946.1">
    <property type="nucleotide sequence ID" value="NZ_FQZP01000030.1"/>
</dbReference>
<accession>A0A1M6H9F4</accession>
<proteinExistence type="predicted"/>
<evidence type="ECO:0000256" key="1">
    <source>
        <dbReference type="SAM" id="SignalP"/>
    </source>
</evidence>
<reference evidence="2 3" key="1">
    <citation type="submission" date="2016-11" db="EMBL/GenBank/DDBJ databases">
        <authorList>
            <person name="Varghese N."/>
            <person name="Submissions S."/>
        </authorList>
    </citation>
    <scope>NUCLEOTIDE SEQUENCE [LARGE SCALE GENOMIC DNA]</scope>
    <source>
        <strain evidence="2 3">DSM 19027</strain>
    </source>
</reference>
<feature type="signal peptide" evidence="1">
    <location>
        <begin position="1"/>
        <end position="21"/>
    </location>
</feature>
<evidence type="ECO:0000313" key="2">
    <source>
        <dbReference type="EMBL" id="SHJ18847.1"/>
    </source>
</evidence>
<organism evidence="2 3">
    <name type="scientific">Thermoclostridium caenicola</name>
    <dbReference type="NCBI Taxonomy" id="659425"/>
    <lineage>
        <taxon>Bacteria</taxon>
        <taxon>Bacillati</taxon>
        <taxon>Bacillota</taxon>
        <taxon>Clostridia</taxon>
        <taxon>Eubacteriales</taxon>
        <taxon>Oscillospiraceae</taxon>
        <taxon>Thermoclostridium</taxon>
    </lineage>
</organism>
<gene>
    <name evidence="2" type="ORF">SAMN05444373_103029</name>
</gene>
<evidence type="ECO:0008006" key="4">
    <source>
        <dbReference type="Google" id="ProtNLM"/>
    </source>
</evidence>
<keyword evidence="3" id="KW-1185">Reference proteome</keyword>
<protein>
    <recommendedName>
        <fullName evidence="4">Repeat domain-containing protein</fullName>
    </recommendedName>
</protein>
<dbReference type="AlphaFoldDB" id="A0A1M6H9F4"/>
<dbReference type="OrthoDB" id="10018724at2"/>
<dbReference type="PROSITE" id="PS51257">
    <property type="entry name" value="PROKAR_LIPOPROTEIN"/>
    <property type="match status" value="1"/>
</dbReference>
<dbReference type="Proteomes" id="UP000324781">
    <property type="component" value="Unassembled WGS sequence"/>
</dbReference>
<evidence type="ECO:0000313" key="3">
    <source>
        <dbReference type="Proteomes" id="UP000324781"/>
    </source>
</evidence>